<feature type="compositionally biased region" description="Polar residues" evidence="7">
    <location>
        <begin position="575"/>
        <end position="585"/>
    </location>
</feature>
<dbReference type="InterPro" id="IPR003688">
    <property type="entry name" value="TraG/VirD4"/>
</dbReference>
<keyword evidence="3" id="KW-1003">Cell membrane</keyword>
<dbReference type="CDD" id="cd01127">
    <property type="entry name" value="TrwB_TraG_TraD_VirD4"/>
    <property type="match status" value="1"/>
</dbReference>
<keyword evidence="5 8" id="KW-1133">Transmembrane helix</keyword>
<keyword evidence="4 8" id="KW-0812">Transmembrane</keyword>
<organism evidence="9 10">
    <name type="scientific">Bacillus thuringiensis</name>
    <dbReference type="NCBI Taxonomy" id="1428"/>
    <lineage>
        <taxon>Bacteria</taxon>
        <taxon>Bacillati</taxon>
        <taxon>Bacillota</taxon>
        <taxon>Bacilli</taxon>
        <taxon>Bacillales</taxon>
        <taxon>Bacillaceae</taxon>
        <taxon>Bacillus</taxon>
        <taxon>Bacillus cereus group</taxon>
    </lineage>
</organism>
<protein>
    <submittedName>
        <fullName evidence="9">Conjugal transfer protein TraG</fullName>
    </submittedName>
</protein>
<comment type="caution">
    <text evidence="9">The sequence shown here is derived from an EMBL/GenBank/DDBJ whole genome shotgun (WGS) entry which is preliminary data.</text>
</comment>
<dbReference type="PANTHER" id="PTHR37937:SF1">
    <property type="entry name" value="CONJUGATIVE TRANSFER: DNA TRANSPORT"/>
    <property type="match status" value="1"/>
</dbReference>
<evidence type="ECO:0000313" key="10">
    <source>
        <dbReference type="Proteomes" id="UP000286687"/>
    </source>
</evidence>
<dbReference type="GO" id="GO:0005886">
    <property type="term" value="C:plasma membrane"/>
    <property type="evidence" value="ECO:0007669"/>
    <property type="project" value="UniProtKB-SubCell"/>
</dbReference>
<evidence type="ECO:0000256" key="7">
    <source>
        <dbReference type="SAM" id="MobiDB-lite"/>
    </source>
</evidence>
<dbReference type="EMBL" id="LDER01000218">
    <property type="protein sequence ID" value="RVU63206.1"/>
    <property type="molecule type" value="Genomic_DNA"/>
</dbReference>
<dbReference type="SUPFAM" id="SSF52540">
    <property type="entry name" value="P-loop containing nucleoside triphosphate hydrolases"/>
    <property type="match status" value="1"/>
</dbReference>
<evidence type="ECO:0000256" key="3">
    <source>
        <dbReference type="ARBA" id="ARBA00022475"/>
    </source>
</evidence>
<name>A0A437SHG1_BACTU</name>
<dbReference type="NCBIfam" id="NF045973">
    <property type="entry name" value="conju_CD1115"/>
    <property type="match status" value="1"/>
</dbReference>
<evidence type="ECO:0000256" key="5">
    <source>
        <dbReference type="ARBA" id="ARBA00022989"/>
    </source>
</evidence>
<dbReference type="InterPro" id="IPR051539">
    <property type="entry name" value="T4SS-coupling_protein"/>
</dbReference>
<dbReference type="Gene3D" id="3.40.50.300">
    <property type="entry name" value="P-loop containing nucleotide triphosphate hydrolases"/>
    <property type="match status" value="1"/>
</dbReference>
<feature type="region of interest" description="Disordered" evidence="7">
    <location>
        <begin position="573"/>
        <end position="593"/>
    </location>
</feature>
<evidence type="ECO:0000256" key="1">
    <source>
        <dbReference type="ARBA" id="ARBA00004651"/>
    </source>
</evidence>
<evidence type="ECO:0000256" key="4">
    <source>
        <dbReference type="ARBA" id="ARBA00022692"/>
    </source>
</evidence>
<evidence type="ECO:0000313" key="9">
    <source>
        <dbReference type="EMBL" id="RVU63206.1"/>
    </source>
</evidence>
<accession>A0A437SHG1</accession>
<sequence length="608" mass="69895">MEKIKENKTYIILGVIVFILLNYLFYYFRVTFEGNTLAAIDYLFSEPQYLLYAFPLSFNVIDLFVPLFVVVFAVFVLIDKKNNKKKYKKGVEHGSAQWGDVEKDLKGMYDEEDQYNNILFSQNTKIKLDDKGAPFKLRRNKNVYVVGGSGSGKTRFVIKPNMLQMNASYVCTDPKGTIVNEVGMALKNIGKYKIKIFNTVKFSKSMRYNPLQYVYNEQDILKLVHTIIANTSGDGPKGDPFWEKAESLLYQAYFSLIVSKFPKEEQHLGTLMDLITYSTVKEDDEDYKNLMDYLFEELEKEDSNHFAVKQYKLYKLAAGKTAKSILISCGGRLSPLNIPAIRDLLSTDELELDTLGDEGRKTAMFIIVPDTDDTFNFIVAIMYSQLFNMLCTIADDKYKGEFPTHVRFLLDEFANIGQIPNFEKLISTIRSRNISATIILQAFSQLKTIYKDKADTIVGNCDTSVFLGGKEKTTIKSLSEELGKETIDDSNESKTRSNNNSFGQAYSKLGRSLMTQDELLVMERDECIVQIIGKRPFKDKKYDLTKHPRYKFHSEGKGKKYWFDIEKYLEALKTPKNQQKRNSTNKQEKQREELKLILTTVNGSREIT</sequence>
<proteinExistence type="inferred from homology"/>
<feature type="transmembrane region" description="Helical" evidence="8">
    <location>
        <begin position="49"/>
        <end position="78"/>
    </location>
</feature>
<dbReference type="Pfam" id="PF02534">
    <property type="entry name" value="T4SS-DNA_transf"/>
    <property type="match status" value="1"/>
</dbReference>
<evidence type="ECO:0000256" key="8">
    <source>
        <dbReference type="SAM" id="Phobius"/>
    </source>
</evidence>
<keyword evidence="6 8" id="KW-0472">Membrane</keyword>
<dbReference type="InterPro" id="IPR027417">
    <property type="entry name" value="P-loop_NTPase"/>
</dbReference>
<comment type="similarity">
    <text evidence="2">Belongs to the VirD4/TraG family.</text>
</comment>
<dbReference type="AlphaFoldDB" id="A0A437SHG1"/>
<feature type="transmembrane region" description="Helical" evidence="8">
    <location>
        <begin position="9"/>
        <end position="29"/>
    </location>
</feature>
<gene>
    <name evidence="9" type="ORF">BM74_16330</name>
</gene>
<dbReference type="RefSeq" id="WP_127813751.1">
    <property type="nucleotide sequence ID" value="NZ_LDER01000218.1"/>
</dbReference>
<evidence type="ECO:0000256" key="2">
    <source>
        <dbReference type="ARBA" id="ARBA00008806"/>
    </source>
</evidence>
<dbReference type="Proteomes" id="UP000286687">
    <property type="component" value="Unassembled WGS sequence"/>
</dbReference>
<reference evidence="9 10" key="1">
    <citation type="submission" date="2018-01" db="EMBL/GenBank/DDBJ databases">
        <title>Complete genome sequence of G25-42.</title>
        <authorList>
            <person name="Zheng Z."/>
            <person name="Sun M."/>
        </authorList>
    </citation>
    <scope>NUCLEOTIDE SEQUENCE [LARGE SCALE GENOMIC DNA]</scope>
    <source>
        <strain evidence="9 10">G25-42</strain>
    </source>
</reference>
<comment type="subcellular location">
    <subcellularLocation>
        <location evidence="1">Cell membrane</location>
        <topology evidence="1">Multi-pass membrane protein</topology>
    </subcellularLocation>
</comment>
<evidence type="ECO:0000256" key="6">
    <source>
        <dbReference type="ARBA" id="ARBA00023136"/>
    </source>
</evidence>
<dbReference type="PANTHER" id="PTHR37937">
    <property type="entry name" value="CONJUGATIVE TRANSFER: DNA TRANSPORT"/>
    <property type="match status" value="1"/>
</dbReference>